<evidence type="ECO:0000313" key="1">
    <source>
        <dbReference type="EMBL" id="GAA4175677.1"/>
    </source>
</evidence>
<protein>
    <recommendedName>
        <fullName evidence="3">Transposase</fullName>
    </recommendedName>
</protein>
<gene>
    <name evidence="1" type="ORF">GCM10022287_21660</name>
</gene>
<dbReference type="Proteomes" id="UP001501079">
    <property type="component" value="Unassembled WGS sequence"/>
</dbReference>
<keyword evidence="2" id="KW-1185">Reference proteome</keyword>
<dbReference type="EMBL" id="BAABBW010000003">
    <property type="protein sequence ID" value="GAA4175677.1"/>
    <property type="molecule type" value="Genomic_DNA"/>
</dbReference>
<accession>A0ABP8A1J5</accession>
<comment type="caution">
    <text evidence="1">The sequence shown here is derived from an EMBL/GenBank/DDBJ whole genome shotgun (WGS) entry which is preliminary data.</text>
</comment>
<evidence type="ECO:0008006" key="3">
    <source>
        <dbReference type="Google" id="ProtNLM"/>
    </source>
</evidence>
<dbReference type="RefSeq" id="WP_344754240.1">
    <property type="nucleotide sequence ID" value="NZ_BAABBW010000003.1"/>
</dbReference>
<reference evidence="2" key="1">
    <citation type="journal article" date="2019" name="Int. J. Syst. Evol. Microbiol.">
        <title>The Global Catalogue of Microorganisms (GCM) 10K type strain sequencing project: providing services to taxonomists for standard genome sequencing and annotation.</title>
        <authorList>
            <consortium name="The Broad Institute Genomics Platform"/>
            <consortium name="The Broad Institute Genome Sequencing Center for Infectious Disease"/>
            <person name="Wu L."/>
            <person name="Ma J."/>
        </authorList>
    </citation>
    <scope>NUCLEOTIDE SEQUENCE [LARGE SCALE GENOMIC DNA]</scope>
    <source>
        <strain evidence="2">JCM 17591</strain>
    </source>
</reference>
<organism evidence="1 2">
    <name type="scientific">Gryllotalpicola koreensis</name>
    <dbReference type="NCBI Taxonomy" id="993086"/>
    <lineage>
        <taxon>Bacteria</taxon>
        <taxon>Bacillati</taxon>
        <taxon>Actinomycetota</taxon>
        <taxon>Actinomycetes</taxon>
        <taxon>Micrococcales</taxon>
        <taxon>Microbacteriaceae</taxon>
        <taxon>Gryllotalpicola</taxon>
    </lineage>
</organism>
<proteinExistence type="predicted"/>
<name>A0ABP8A1J5_9MICO</name>
<evidence type="ECO:0000313" key="2">
    <source>
        <dbReference type="Proteomes" id="UP001501079"/>
    </source>
</evidence>
<sequence length="58" mass="6621">MASDIGYPKLREHLGSVVTLMKLSTNWTDFKAKIDLIHPSYKKNMPAPLWLDESDFGI</sequence>